<sequence length="902" mass="92880">MMAKFKTIITTAGAAKIAAVLAGTASIVLDNTAKMAVGDGNGTLPTPSPAQTKLVKEVHRAPINRASIDASDPKNIVAELVIPPETGGFWIREMALYDAAGTLLAVGNMAETYKPSLSEGAGRKMVIRMVIAVSEVSAITITMDTTTVMATQDYVDSEIDKHAKSRSHPDATLTAKGFTQLNSATNSASEAQAATPKAVKTVMDATNLKAPIASPALTGKPTAPTAAQTVSDTQIATTAYVKAAVAALINSSPDVLDTLGELAAALGNDANFATTMTNQLALKAPLASPGLTGLPTAPTAAAGTNTKQLSTTEFVQSAIAVLNAAVTSALALKAPLASPALTGAPTAPTAAQTVNNTQIATTAFVKAAVTALVNSSPAALDTLKELADALGNDANFATTMTNQLALKAPLASPVLTGAPTAPTAAAGNNTTQLATTEFVSRAVSPALLMRGDLPANANLNNYGPTPDFIGKWGKYSSVGATIANGFPEDGAVGDVEILPYNQFGGGQRYTVRGGRMYLRNLTGVWNGLDGPWSDWFEIGGLSSNKVLPGTVTSLSDAAWFAQNTTYILSGARGDGPVGLTAGQSNAVILSLRRSGGTIMGLCQLMFTPAGTYERRGEPNAAAKWTAVTWYPGGDANGWRLVGADAMAAIGQGISSQNYTTLDWQQFDFVSGQNIMVNVSQWANAPAGLPYVAGDIVTVECIIARNNADRYVVNVTSQSTGNGNRKDYRVVIYGAKGSRAFGVDQLFTSDSSTVIPIINGGTGGKTAAEARTNLELKTAALRDVGIGANQIPDMSFFTGVKADTGYQKLPSGIIIQWGLAAATIGVLSQKAYPVAFPNAALHVFLTHNVPNDVAGVGLSGARTQGSTTLFDYQIQSLKVNGTDVTAAASGSAAMSMHFLAIGY</sequence>
<dbReference type="PANTHER" id="PTHR35191:SF1">
    <property type="entry name" value="PROPHAGE SIDE TAIL FIBER PROTEIN HOMOLOG STFQ-RELATED"/>
    <property type="match status" value="1"/>
</dbReference>
<dbReference type="CDD" id="cd19958">
    <property type="entry name" value="pyocin_knob"/>
    <property type="match status" value="1"/>
</dbReference>
<feature type="signal peptide" evidence="3">
    <location>
        <begin position="1"/>
        <end position="22"/>
    </location>
</feature>
<keyword evidence="7" id="KW-1185">Reference proteome</keyword>
<accession>A0A9J6Q4C3</accession>
<dbReference type="Proteomes" id="UP001063816">
    <property type="component" value="Unassembled WGS sequence"/>
</dbReference>
<dbReference type="Pfam" id="PF12571">
    <property type="entry name" value="Phage_tail_fib"/>
    <property type="match status" value="1"/>
</dbReference>
<gene>
    <name evidence="6" type="ORF">M8014_08820</name>
</gene>
<proteinExistence type="predicted"/>
<keyword evidence="2" id="KW-0945">Host-virus interaction</keyword>
<dbReference type="PANTHER" id="PTHR35191">
    <property type="entry name" value="PROPHAGE SIDE TAIL FIBER PROTEIN HOMOLOG STFQ-RELATED"/>
    <property type="match status" value="1"/>
</dbReference>
<keyword evidence="3" id="KW-0732">Signal</keyword>
<feature type="chain" id="PRO_5039889246" evidence="3">
    <location>
        <begin position="23"/>
        <end position="902"/>
    </location>
</feature>
<comment type="caution">
    <text evidence="6">The sequence shown here is derived from an EMBL/GenBank/DDBJ whole genome shotgun (WGS) entry which is preliminary data.</text>
</comment>
<dbReference type="Gene3D" id="2.60.40.3940">
    <property type="match status" value="1"/>
</dbReference>
<feature type="domain" description="Phage tail fibre protein N-terminal" evidence="4">
    <location>
        <begin position="1"/>
        <end position="153"/>
    </location>
</feature>
<evidence type="ECO:0000256" key="1">
    <source>
        <dbReference type="ARBA" id="ARBA00004328"/>
    </source>
</evidence>
<dbReference type="EMBL" id="JAMGZK010000045">
    <property type="protein sequence ID" value="MCU6664446.1"/>
    <property type="molecule type" value="Genomic_DNA"/>
</dbReference>
<comment type="subcellular location">
    <subcellularLocation>
        <location evidence="1">Virion</location>
    </subcellularLocation>
</comment>
<evidence type="ECO:0000259" key="5">
    <source>
        <dbReference type="Pfam" id="PF21882"/>
    </source>
</evidence>
<dbReference type="Pfam" id="PF21882">
    <property type="entry name" value="Gp53-like_C"/>
    <property type="match status" value="1"/>
</dbReference>
<feature type="domain" description="Putative tail fiber protein gp53-like C-terminal" evidence="5">
    <location>
        <begin position="807"/>
        <end position="902"/>
    </location>
</feature>
<protein>
    <submittedName>
        <fullName evidence="6">Phage tail protein</fullName>
    </submittedName>
</protein>
<dbReference type="Pfam" id="PF03406">
    <property type="entry name" value="Phage_fiber_2"/>
    <property type="match status" value="1"/>
</dbReference>
<dbReference type="InterPro" id="IPR022225">
    <property type="entry name" value="Phage_tail_fibre_N"/>
</dbReference>
<dbReference type="InterPro" id="IPR005068">
    <property type="entry name" value="Phage_lambda_Stf-r2"/>
</dbReference>
<organism evidence="6 7">
    <name type="scientific">Silvania hatchlandensis</name>
    <dbReference type="NCBI Taxonomy" id="2926469"/>
    <lineage>
        <taxon>Bacteria</taxon>
        <taxon>Pseudomonadati</taxon>
        <taxon>Pseudomonadota</taxon>
        <taxon>Gammaproteobacteria</taxon>
        <taxon>Enterobacterales</taxon>
        <taxon>Enterobacteriaceae</taxon>
        <taxon>Silvania</taxon>
    </lineage>
</organism>
<evidence type="ECO:0000259" key="4">
    <source>
        <dbReference type="Pfam" id="PF12571"/>
    </source>
</evidence>
<evidence type="ECO:0000313" key="6">
    <source>
        <dbReference type="EMBL" id="MCU6664446.1"/>
    </source>
</evidence>
<evidence type="ECO:0000256" key="2">
    <source>
        <dbReference type="ARBA" id="ARBA00022581"/>
    </source>
</evidence>
<name>A0A9J6Q4C3_9ENTR</name>
<dbReference type="InterPro" id="IPR051934">
    <property type="entry name" value="Phage_Tail_Fiber_Structural"/>
</dbReference>
<evidence type="ECO:0000313" key="7">
    <source>
        <dbReference type="Proteomes" id="UP001063816"/>
    </source>
</evidence>
<dbReference type="GO" id="GO:0046718">
    <property type="term" value="P:symbiont entry into host cell"/>
    <property type="evidence" value="ECO:0007669"/>
    <property type="project" value="InterPro"/>
</dbReference>
<reference evidence="6" key="1">
    <citation type="submission" date="2022-05" db="EMBL/GenBank/DDBJ databases">
        <title>Description of a novel species of Leclercia; Leclercia tamurae and the Proposal for a Novel Genus Silvania gen. nov. Containing Two Novel Species Silvania hatchlandensis sp. nov. and Silvania confinis sp. nov. Isolated from the Rhizosphere of Oak.</title>
        <authorList>
            <person name="Maddock D.W."/>
            <person name="Brady C.L."/>
            <person name="Denman S."/>
            <person name="Arnold D."/>
        </authorList>
    </citation>
    <scope>NUCLEOTIDE SEQUENCE</scope>
    <source>
        <strain evidence="6">H19S6</strain>
    </source>
</reference>
<evidence type="ECO:0000256" key="3">
    <source>
        <dbReference type="SAM" id="SignalP"/>
    </source>
</evidence>
<dbReference type="AlphaFoldDB" id="A0A9J6Q4C3"/>
<dbReference type="InterPro" id="IPR054075">
    <property type="entry name" value="Gp53-like_C"/>
</dbReference>
<dbReference type="GO" id="GO:0019062">
    <property type="term" value="P:virion attachment to host cell"/>
    <property type="evidence" value="ECO:0007669"/>
    <property type="project" value="InterPro"/>
</dbReference>